<dbReference type="EMBL" id="QXGF01007598">
    <property type="protein sequence ID" value="KAE8917267.1"/>
    <property type="molecule type" value="Genomic_DNA"/>
</dbReference>
<evidence type="ECO:0000313" key="2">
    <source>
        <dbReference type="EMBL" id="KAE9057784.1"/>
    </source>
</evidence>
<dbReference type="EMBL" id="QXGA01008636">
    <property type="protein sequence ID" value="KAE9057784.1"/>
    <property type="molecule type" value="Genomic_DNA"/>
</dbReference>
<dbReference type="EMBL" id="QXGD01007447">
    <property type="protein sequence ID" value="KAE9160868.1"/>
    <property type="molecule type" value="Genomic_DNA"/>
</dbReference>
<dbReference type="Proteomes" id="UP000440367">
    <property type="component" value="Unassembled WGS sequence"/>
</dbReference>
<evidence type="ECO:0000313" key="4">
    <source>
        <dbReference type="EMBL" id="KAE9160868.1"/>
    </source>
</evidence>
<reference evidence="7 8" key="1">
    <citation type="submission" date="2018-08" db="EMBL/GenBank/DDBJ databases">
        <title>Genomic investigation of the strawberry pathogen Phytophthora fragariae indicates pathogenicity is determined by transcriptional variation in three key races.</title>
        <authorList>
            <person name="Adams T.M."/>
            <person name="Armitage A.D."/>
            <person name="Sobczyk M.K."/>
            <person name="Bates H.J."/>
            <person name="Dunwell J.M."/>
            <person name="Nellist C.F."/>
            <person name="Harrison R.J."/>
        </authorList>
    </citation>
    <scope>NUCLEOTIDE SEQUENCE [LARGE SCALE GENOMIC DNA]</scope>
    <source>
        <strain evidence="6 9">A4</strain>
        <strain evidence="4 10">BC-1</strain>
        <strain evidence="3 12">BC-23</strain>
        <strain evidence="5 8">NOV-27</strain>
        <strain evidence="2 11">NOV-5</strain>
        <strain evidence="1 7">NOV-9</strain>
    </source>
</reference>
<sequence length="65" mass="7041">MKATGRSLVGHASHLTRTLHCLSFSPSLLVSVCLSDCTCSPKAWAKIQYMSLEVTSPFLTATVKE</sequence>
<evidence type="ECO:0000313" key="10">
    <source>
        <dbReference type="Proteomes" id="UP000440367"/>
    </source>
</evidence>
<evidence type="ECO:0000313" key="9">
    <source>
        <dbReference type="Proteomes" id="UP000437068"/>
    </source>
</evidence>
<keyword evidence="8" id="KW-1185">Reference proteome</keyword>
<dbReference type="Proteomes" id="UP000433483">
    <property type="component" value="Unassembled WGS sequence"/>
</dbReference>
<accession>A0A6A3DCH8</accession>
<dbReference type="Proteomes" id="UP000437068">
    <property type="component" value="Unassembled WGS sequence"/>
</dbReference>
<dbReference type="Proteomes" id="UP000440732">
    <property type="component" value="Unassembled WGS sequence"/>
</dbReference>
<gene>
    <name evidence="6" type="ORF">PF001_g32313</name>
    <name evidence="4" type="ORF">PF002_g32519</name>
    <name evidence="3" type="ORF">PF004_g31841</name>
    <name evidence="5" type="ORF">PF005_g30234</name>
    <name evidence="2" type="ORF">PF006_g32330</name>
    <name evidence="1" type="ORF">PF009_g32411</name>
</gene>
<evidence type="ECO:0000313" key="1">
    <source>
        <dbReference type="EMBL" id="KAE8917267.1"/>
    </source>
</evidence>
<comment type="caution">
    <text evidence="1">The sequence shown here is derived from an EMBL/GenBank/DDBJ whole genome shotgun (WGS) entry which is preliminary data.</text>
</comment>
<organism evidence="1 7">
    <name type="scientific">Phytophthora fragariae</name>
    <dbReference type="NCBI Taxonomy" id="53985"/>
    <lineage>
        <taxon>Eukaryota</taxon>
        <taxon>Sar</taxon>
        <taxon>Stramenopiles</taxon>
        <taxon>Oomycota</taxon>
        <taxon>Peronosporomycetes</taxon>
        <taxon>Peronosporales</taxon>
        <taxon>Peronosporaceae</taxon>
        <taxon>Phytophthora</taxon>
    </lineage>
</organism>
<name>A0A6A3DCH8_9STRA</name>
<dbReference type="Proteomes" id="UP000429523">
    <property type="component" value="Unassembled WGS sequence"/>
</dbReference>
<protein>
    <submittedName>
        <fullName evidence="1">Uncharacterized protein</fullName>
    </submittedName>
</protein>
<evidence type="ECO:0000313" key="7">
    <source>
        <dbReference type="Proteomes" id="UP000429523"/>
    </source>
</evidence>
<dbReference type="EMBL" id="QXGB01005129">
    <property type="protein sequence ID" value="KAE9163938.1"/>
    <property type="molecule type" value="Genomic_DNA"/>
</dbReference>
<evidence type="ECO:0000313" key="11">
    <source>
        <dbReference type="Proteomes" id="UP000440732"/>
    </source>
</evidence>
<evidence type="ECO:0000313" key="3">
    <source>
        <dbReference type="EMBL" id="KAE9158554.1"/>
    </source>
</evidence>
<dbReference type="Proteomes" id="UP000476176">
    <property type="component" value="Unassembled WGS sequence"/>
</dbReference>
<evidence type="ECO:0000313" key="6">
    <source>
        <dbReference type="EMBL" id="KAE9261728.1"/>
    </source>
</evidence>
<evidence type="ECO:0000313" key="5">
    <source>
        <dbReference type="EMBL" id="KAE9163938.1"/>
    </source>
</evidence>
<dbReference type="AlphaFoldDB" id="A0A6A3DCH8"/>
<dbReference type="EMBL" id="QXGE01008596">
    <property type="protein sequence ID" value="KAE9261728.1"/>
    <property type="molecule type" value="Genomic_DNA"/>
</dbReference>
<evidence type="ECO:0000313" key="12">
    <source>
        <dbReference type="Proteomes" id="UP000476176"/>
    </source>
</evidence>
<evidence type="ECO:0000313" key="8">
    <source>
        <dbReference type="Proteomes" id="UP000433483"/>
    </source>
</evidence>
<proteinExistence type="predicted"/>
<dbReference type="EMBL" id="QXGC01008648">
    <property type="protein sequence ID" value="KAE9158554.1"/>
    <property type="molecule type" value="Genomic_DNA"/>
</dbReference>